<keyword evidence="1" id="KW-1133">Transmembrane helix</keyword>
<sequence>MERIARLVCVLAVVAPGRGFLPAKFLDQWGPILDPNKPEIKPCLKSVSENESLRTHWDITLQGVAGAILEYCREHPLYVGQSLDLPDRDYNFVDVWTAYNRMANTTAVSSPSKLMRAVMGLLAWNGASDAFPLSEVPSLHFHSERLEEGQQQLLRRYQEMFLSSLTKGEAWGMVEPLATVLHSVQDFYSHTNWVELGNVLLAELGFPENDWEGVGIAPNGQATCKDCSGEGECIDNFVDGLVNLTSGYLKGSATRKYLKGLRTGIGEESFASLFDLHRSPTLAVVVRLDVDMKSLVDMIRTHLDDVTGTVQEPRYYVLTYFDKACAIHTKTTTSREEFLVALEAATEKCDNRLNLATAAIETLRLVPVGSPVFVITKKGYPSDPALVKDAYALAVAKRSKVHFVLVSTACDEMGLETLSLYTGGVAVCEGVLNNLGSPFLAALLSEQATLIKFKNKDEIKRTFSVDSSISTVEFLMSGTINSLDLKSSITRTDGIEIPFENLEGNNVPDGVELIAKSERWMHIKATVRGGVDHGTWEIYFRRMENKNILTLHVLAATPLDVAVQFSFNGETKYGIQGPQALLQPVAVTSDTKNLQVWGMGSFPWNYTIDDQATYATLHKEDWSNLDMLPVDASEQTFYVNRLEVTNQQAFFVEVKFQLKKKPRGGRELPLSVWRTLPGLYPAASSVGIFPIRGENSSSIPHGGSGTFKFRVVNFGAEAVKYDFNVRYYPNSATDGPSGNDINLEPEEEREIELTLTADPKWDVGTQSLVIATVISPPPQAGGDQYPLETVTMAVLPVVVTFPEGMEGLGEPPTCDVEMHFLDCENFLGEGNCEQRNWTSKVRAKDSDGDLIRIRVVSGGREEALFEGSYPGSREEDRDFRDSCCNSIGTFSCADLRGNTVQKEFNIAGEFGESRNATGMILGIVLGTILAVLLIGGVAWFVWYRKRVTKRKALAGRGDPDDD</sequence>
<dbReference type="PANTHER" id="PTHR14905:SF7">
    <property type="entry name" value="VON WILLEBRAND FACTOR A DOMAIN-CONTAINING PROTEIN 7"/>
    <property type="match status" value="1"/>
</dbReference>
<dbReference type="Proteomes" id="UP000677054">
    <property type="component" value="Unassembled WGS sequence"/>
</dbReference>
<evidence type="ECO:0000256" key="1">
    <source>
        <dbReference type="SAM" id="Phobius"/>
    </source>
</evidence>
<feature type="transmembrane region" description="Helical" evidence="1">
    <location>
        <begin position="919"/>
        <end position="942"/>
    </location>
</feature>
<name>A0A7R9AFW7_9CRUS</name>
<gene>
    <name evidence="3" type="ORF">DSTB1V02_LOCUS13003</name>
</gene>
<dbReference type="OrthoDB" id="6372802at2759"/>
<dbReference type="EMBL" id="CAJPEV010005545">
    <property type="protein sequence ID" value="CAG0903265.1"/>
    <property type="molecule type" value="Genomic_DNA"/>
</dbReference>
<dbReference type="InterPro" id="IPR056862">
    <property type="entry name" value="VWA7_N"/>
</dbReference>
<keyword evidence="4" id="KW-1185">Reference proteome</keyword>
<organism evidence="3">
    <name type="scientific">Darwinula stevensoni</name>
    <dbReference type="NCBI Taxonomy" id="69355"/>
    <lineage>
        <taxon>Eukaryota</taxon>
        <taxon>Metazoa</taxon>
        <taxon>Ecdysozoa</taxon>
        <taxon>Arthropoda</taxon>
        <taxon>Crustacea</taxon>
        <taxon>Oligostraca</taxon>
        <taxon>Ostracoda</taxon>
        <taxon>Podocopa</taxon>
        <taxon>Podocopida</taxon>
        <taxon>Darwinulocopina</taxon>
        <taxon>Darwinuloidea</taxon>
        <taxon>Darwinulidae</taxon>
        <taxon>Darwinula</taxon>
    </lineage>
</organism>
<dbReference type="InterPro" id="IPR052577">
    <property type="entry name" value="VWA7"/>
</dbReference>
<protein>
    <recommendedName>
        <fullName evidence="2">VWA7 N-terminal domain-containing protein</fullName>
    </recommendedName>
</protein>
<accession>A0A7R9AFW7</accession>
<dbReference type="PANTHER" id="PTHR14905">
    <property type="entry name" value="NG37"/>
    <property type="match status" value="1"/>
</dbReference>
<keyword evidence="1" id="KW-0472">Membrane</keyword>
<evidence type="ECO:0000313" key="3">
    <source>
        <dbReference type="EMBL" id="CAD7253253.1"/>
    </source>
</evidence>
<reference evidence="3" key="1">
    <citation type="submission" date="2020-11" db="EMBL/GenBank/DDBJ databases">
        <authorList>
            <person name="Tran Van P."/>
        </authorList>
    </citation>
    <scope>NUCLEOTIDE SEQUENCE</scope>
</reference>
<dbReference type="EMBL" id="LR905062">
    <property type="protein sequence ID" value="CAD7253253.1"/>
    <property type="molecule type" value="Genomic_DNA"/>
</dbReference>
<evidence type="ECO:0000259" key="2">
    <source>
        <dbReference type="Pfam" id="PF25107"/>
    </source>
</evidence>
<dbReference type="Pfam" id="PF25107">
    <property type="entry name" value="VWA7_N"/>
    <property type="match status" value="1"/>
</dbReference>
<keyword evidence="1" id="KW-0812">Transmembrane</keyword>
<proteinExistence type="predicted"/>
<evidence type="ECO:0000313" key="4">
    <source>
        <dbReference type="Proteomes" id="UP000677054"/>
    </source>
</evidence>
<dbReference type="AlphaFoldDB" id="A0A7R9AFW7"/>
<feature type="domain" description="VWA7 N-terminal" evidence="2">
    <location>
        <begin position="104"/>
        <end position="251"/>
    </location>
</feature>